<sequence>MSCDPRNTLARPDLAARFLESIVTADRYADTRRYVCFSPATALRRAPDASAEQLDQLLFGEGFEVLDEVDGFFWGQARRDGYVGFVDILAVKPADSAPTHKVSAIRTYAFAEPSIKAPAGGPYSLESLVAVEAREGRFAKVAGAGWMVEEHLAPLGTVEADPAGVAERYLGAPYLWGGRESLGLDCSGLTQQALAACGVAIPRDTDQQQACGREVAEGELARGDLVFWKGHVAMMLDATRIIHANAFHMAVAIEPLAETRARYVAAGVGEPTAYRRPISLF</sequence>
<comment type="caution">
    <text evidence="6">The sequence shown here is derived from an EMBL/GenBank/DDBJ whole genome shotgun (WGS) entry which is preliminary data.</text>
</comment>
<dbReference type="InterPro" id="IPR000064">
    <property type="entry name" value="NLP_P60_dom"/>
</dbReference>
<keyword evidence="7" id="KW-1185">Reference proteome</keyword>
<dbReference type="RefSeq" id="WP_354297335.1">
    <property type="nucleotide sequence ID" value="NZ_JBEPLU010000001.1"/>
</dbReference>
<feature type="domain" description="NlpC/P60" evidence="5">
    <location>
        <begin position="156"/>
        <end position="275"/>
    </location>
</feature>
<keyword evidence="3 6" id="KW-0378">Hydrolase</keyword>
<dbReference type="Pfam" id="PF00877">
    <property type="entry name" value="NLPC_P60"/>
    <property type="match status" value="1"/>
</dbReference>
<dbReference type="InterPro" id="IPR041382">
    <property type="entry name" value="SH3_16"/>
</dbReference>
<keyword evidence="4" id="KW-0788">Thiol protease</keyword>
<dbReference type="PANTHER" id="PTHR47359">
    <property type="entry name" value="PEPTIDOGLYCAN DL-ENDOPEPTIDASE CWLO"/>
    <property type="match status" value="1"/>
</dbReference>
<evidence type="ECO:0000256" key="4">
    <source>
        <dbReference type="ARBA" id="ARBA00022807"/>
    </source>
</evidence>
<dbReference type="Gene3D" id="2.30.30.40">
    <property type="entry name" value="SH3 Domains"/>
    <property type="match status" value="1"/>
</dbReference>
<evidence type="ECO:0000256" key="1">
    <source>
        <dbReference type="ARBA" id="ARBA00007074"/>
    </source>
</evidence>
<dbReference type="InterPro" id="IPR051794">
    <property type="entry name" value="PG_Endopeptidase_C40"/>
</dbReference>
<dbReference type="SUPFAM" id="SSF54001">
    <property type="entry name" value="Cysteine proteinases"/>
    <property type="match status" value="1"/>
</dbReference>
<dbReference type="PROSITE" id="PS51935">
    <property type="entry name" value="NLPC_P60"/>
    <property type="match status" value="1"/>
</dbReference>
<dbReference type="EMBL" id="JBEPLU010000001">
    <property type="protein sequence ID" value="MET3526208.1"/>
    <property type="molecule type" value="Genomic_DNA"/>
</dbReference>
<gene>
    <name evidence="6" type="ORF">ABID41_001303</name>
</gene>
<evidence type="ECO:0000313" key="6">
    <source>
        <dbReference type="EMBL" id="MET3526208.1"/>
    </source>
</evidence>
<dbReference type="Gene3D" id="3.90.1720.10">
    <property type="entry name" value="endopeptidase domain like (from Nostoc punctiforme)"/>
    <property type="match status" value="1"/>
</dbReference>
<reference evidence="6 7" key="1">
    <citation type="submission" date="2024-06" db="EMBL/GenBank/DDBJ databases">
        <title>Genomic Encyclopedia of Type Strains, Phase IV (KMG-IV): sequencing the most valuable type-strain genomes for metagenomic binning, comparative biology and taxonomic classification.</title>
        <authorList>
            <person name="Goeker M."/>
        </authorList>
    </citation>
    <scope>NUCLEOTIDE SEQUENCE [LARGE SCALE GENOMIC DNA]</scope>
    <source>
        <strain evidence="6 7">DSM 17809</strain>
    </source>
</reference>
<dbReference type="PANTHER" id="PTHR47359:SF3">
    <property type="entry name" value="NLP_P60 DOMAIN-CONTAINING PROTEIN-RELATED"/>
    <property type="match status" value="1"/>
</dbReference>
<protein>
    <submittedName>
        <fullName evidence="6">Cell wall-associated NlpC family hydrolase</fullName>
    </submittedName>
</protein>
<evidence type="ECO:0000256" key="2">
    <source>
        <dbReference type="ARBA" id="ARBA00022670"/>
    </source>
</evidence>
<dbReference type="InterPro" id="IPR038765">
    <property type="entry name" value="Papain-like_cys_pep_sf"/>
</dbReference>
<dbReference type="GO" id="GO:0016787">
    <property type="term" value="F:hydrolase activity"/>
    <property type="evidence" value="ECO:0007669"/>
    <property type="project" value="UniProtKB-KW"/>
</dbReference>
<evidence type="ECO:0000256" key="3">
    <source>
        <dbReference type="ARBA" id="ARBA00022801"/>
    </source>
</evidence>
<organism evidence="6 7">
    <name type="scientific">Phenylobacterium koreense</name>
    <dbReference type="NCBI Taxonomy" id="266125"/>
    <lineage>
        <taxon>Bacteria</taxon>
        <taxon>Pseudomonadati</taxon>
        <taxon>Pseudomonadota</taxon>
        <taxon>Alphaproteobacteria</taxon>
        <taxon>Caulobacterales</taxon>
        <taxon>Caulobacteraceae</taxon>
        <taxon>Phenylobacterium</taxon>
    </lineage>
</organism>
<proteinExistence type="inferred from homology"/>
<evidence type="ECO:0000313" key="7">
    <source>
        <dbReference type="Proteomes" id="UP001549110"/>
    </source>
</evidence>
<accession>A0ABV2EGP9</accession>
<dbReference type="Proteomes" id="UP001549110">
    <property type="component" value="Unassembled WGS sequence"/>
</dbReference>
<comment type="similarity">
    <text evidence="1">Belongs to the peptidase C40 family.</text>
</comment>
<name>A0ABV2EGP9_9CAUL</name>
<dbReference type="Pfam" id="PF18348">
    <property type="entry name" value="SH3_16"/>
    <property type="match status" value="1"/>
</dbReference>
<keyword evidence="2" id="KW-0645">Protease</keyword>
<evidence type="ECO:0000259" key="5">
    <source>
        <dbReference type="PROSITE" id="PS51935"/>
    </source>
</evidence>